<gene>
    <name evidence="2" type="ORF">GLOTRDRAFT_111733</name>
</gene>
<feature type="region of interest" description="Disordered" evidence="1">
    <location>
        <begin position="156"/>
        <end position="199"/>
    </location>
</feature>
<reference evidence="2 3" key="1">
    <citation type="journal article" date="2012" name="Science">
        <title>The Paleozoic origin of enzymatic lignin decomposition reconstructed from 31 fungal genomes.</title>
        <authorList>
            <person name="Floudas D."/>
            <person name="Binder M."/>
            <person name="Riley R."/>
            <person name="Barry K."/>
            <person name="Blanchette R.A."/>
            <person name="Henrissat B."/>
            <person name="Martinez A.T."/>
            <person name="Otillar R."/>
            <person name="Spatafora J.W."/>
            <person name="Yadav J.S."/>
            <person name="Aerts A."/>
            <person name="Benoit I."/>
            <person name="Boyd A."/>
            <person name="Carlson A."/>
            <person name="Copeland A."/>
            <person name="Coutinho P.M."/>
            <person name="de Vries R.P."/>
            <person name="Ferreira P."/>
            <person name="Findley K."/>
            <person name="Foster B."/>
            <person name="Gaskell J."/>
            <person name="Glotzer D."/>
            <person name="Gorecki P."/>
            <person name="Heitman J."/>
            <person name="Hesse C."/>
            <person name="Hori C."/>
            <person name="Igarashi K."/>
            <person name="Jurgens J.A."/>
            <person name="Kallen N."/>
            <person name="Kersten P."/>
            <person name="Kohler A."/>
            <person name="Kuees U."/>
            <person name="Kumar T.K.A."/>
            <person name="Kuo A."/>
            <person name="LaButti K."/>
            <person name="Larrondo L.F."/>
            <person name="Lindquist E."/>
            <person name="Ling A."/>
            <person name="Lombard V."/>
            <person name="Lucas S."/>
            <person name="Lundell T."/>
            <person name="Martin R."/>
            <person name="McLaughlin D.J."/>
            <person name="Morgenstern I."/>
            <person name="Morin E."/>
            <person name="Murat C."/>
            <person name="Nagy L.G."/>
            <person name="Nolan M."/>
            <person name="Ohm R.A."/>
            <person name="Patyshakuliyeva A."/>
            <person name="Rokas A."/>
            <person name="Ruiz-Duenas F.J."/>
            <person name="Sabat G."/>
            <person name="Salamov A."/>
            <person name="Samejima M."/>
            <person name="Schmutz J."/>
            <person name="Slot J.C."/>
            <person name="St John F."/>
            <person name="Stenlid J."/>
            <person name="Sun H."/>
            <person name="Sun S."/>
            <person name="Syed K."/>
            <person name="Tsang A."/>
            <person name="Wiebenga A."/>
            <person name="Young D."/>
            <person name="Pisabarro A."/>
            <person name="Eastwood D.C."/>
            <person name="Martin F."/>
            <person name="Cullen D."/>
            <person name="Grigoriev I.V."/>
            <person name="Hibbett D.S."/>
        </authorList>
    </citation>
    <scope>NUCLEOTIDE SEQUENCE [LARGE SCALE GENOMIC DNA]</scope>
    <source>
        <strain evidence="2 3">ATCC 11539</strain>
    </source>
</reference>
<feature type="compositionally biased region" description="Basic and acidic residues" evidence="1">
    <location>
        <begin position="156"/>
        <end position="165"/>
    </location>
</feature>
<dbReference type="RefSeq" id="XP_007867963.1">
    <property type="nucleotide sequence ID" value="XM_007869772.1"/>
</dbReference>
<feature type="compositionally biased region" description="Low complexity" evidence="1">
    <location>
        <begin position="565"/>
        <end position="577"/>
    </location>
</feature>
<feature type="compositionally biased region" description="Low complexity" evidence="1">
    <location>
        <begin position="493"/>
        <end position="519"/>
    </location>
</feature>
<dbReference type="GeneID" id="19299437"/>
<feature type="compositionally biased region" description="Basic and acidic residues" evidence="1">
    <location>
        <begin position="297"/>
        <end position="340"/>
    </location>
</feature>
<accession>S7Q263</accession>
<feature type="region of interest" description="Disordered" evidence="1">
    <location>
        <begin position="378"/>
        <end position="519"/>
    </location>
</feature>
<evidence type="ECO:0000313" key="3">
    <source>
        <dbReference type="Proteomes" id="UP000030669"/>
    </source>
</evidence>
<dbReference type="AlphaFoldDB" id="S7Q263"/>
<dbReference type="KEGG" id="gtr:GLOTRDRAFT_111733"/>
<organism evidence="2 3">
    <name type="scientific">Gloeophyllum trabeum (strain ATCC 11539 / FP-39264 / Madison 617)</name>
    <name type="common">Brown rot fungus</name>
    <dbReference type="NCBI Taxonomy" id="670483"/>
    <lineage>
        <taxon>Eukaryota</taxon>
        <taxon>Fungi</taxon>
        <taxon>Dikarya</taxon>
        <taxon>Basidiomycota</taxon>
        <taxon>Agaricomycotina</taxon>
        <taxon>Agaricomycetes</taxon>
        <taxon>Gloeophyllales</taxon>
        <taxon>Gloeophyllaceae</taxon>
        <taxon>Gloeophyllum</taxon>
    </lineage>
</organism>
<dbReference type="EMBL" id="KB469305">
    <property type="protein sequence ID" value="EPQ53658.1"/>
    <property type="molecule type" value="Genomic_DNA"/>
</dbReference>
<dbReference type="GO" id="GO:0006406">
    <property type="term" value="P:mRNA export from nucleus"/>
    <property type="evidence" value="ECO:0007669"/>
    <property type="project" value="TreeGrafter"/>
</dbReference>
<evidence type="ECO:0000313" key="2">
    <source>
        <dbReference type="EMBL" id="EPQ53658.1"/>
    </source>
</evidence>
<dbReference type="OrthoDB" id="2596255at2759"/>
<dbReference type="PANTHER" id="PTHR18898">
    <property type="entry name" value="NUCLEOPROTEIN TPR-RELATED"/>
    <property type="match status" value="1"/>
</dbReference>
<feature type="compositionally biased region" description="Basic and acidic residues" evidence="1">
    <location>
        <begin position="271"/>
        <end position="290"/>
    </location>
</feature>
<dbReference type="eggNOG" id="ENOG502S5H1">
    <property type="taxonomic scope" value="Eukaryota"/>
</dbReference>
<dbReference type="HOGENOM" id="CLU_027203_0_0_1"/>
<protein>
    <submittedName>
        <fullName evidence="2">Uncharacterized protein</fullName>
    </submittedName>
</protein>
<dbReference type="PANTHER" id="PTHR18898:SF2">
    <property type="entry name" value="NUCLEOPROTEIN TPR"/>
    <property type="match status" value="1"/>
</dbReference>
<dbReference type="GO" id="GO:0005643">
    <property type="term" value="C:nuclear pore"/>
    <property type="evidence" value="ECO:0007669"/>
    <property type="project" value="TreeGrafter"/>
</dbReference>
<dbReference type="OMA" id="QQPETHC"/>
<feature type="compositionally biased region" description="Basic residues" evidence="1">
    <location>
        <begin position="417"/>
        <end position="426"/>
    </location>
</feature>
<feature type="compositionally biased region" description="Low complexity" evidence="1">
    <location>
        <begin position="591"/>
        <end position="604"/>
    </location>
</feature>
<dbReference type="GO" id="GO:0017056">
    <property type="term" value="F:structural constituent of nuclear pore"/>
    <property type="evidence" value="ECO:0007669"/>
    <property type="project" value="TreeGrafter"/>
</dbReference>
<feature type="compositionally biased region" description="Basic residues" evidence="1">
    <location>
        <begin position="458"/>
        <end position="467"/>
    </location>
</feature>
<feature type="region of interest" description="Disordered" evidence="1">
    <location>
        <begin position="531"/>
        <end position="621"/>
    </location>
</feature>
<keyword evidence="3" id="KW-1185">Reference proteome</keyword>
<proteinExistence type="predicted"/>
<sequence>MTIEGGSTSTWHAIRPWMPPSLTLTTREITSVSATFVLSTCDWNSQIKSLSETFLVSSKSAEDEDGSDEEENRAPIAETLSKGLSVKVNSSPWQRVLIRVDERADEAVVIVYGLLPGRGYEIELGVIHDVPGAGLEGLGEEVHTHEERVRRDVVTEGTEHIHADGTDDTQSSSDFFSPSDPPSPSSSLNSVSPPPRPTITIEQYTNTLLARLTALNNERSELIATLKATRKESQKADSTLRSEIDILKRSSERFVKEEARAKQKLLALQEAEKRSRSATEEIEEQAKEVQSDLPELEAERTNKEKEFERVKAEADKVRARREEVEADARKRDEGLKAELGREEARLEKLGARRERLEGGVAELEDKLEEVRREIDRVEREEYPLDEDVEQSDPAVGERGNSAGHESNIAPGQPTQLQKKRHPHFLHPRNNFFGGRGYQHHSAGPIQRPHQQSTSPFHNHFHHHHHQNHSPFGGGYHHNRNGVPTGPKGPTRISGNAAGSSSSGSSGSSPHIPSAAASLSTGGATAPITILSSRAPPFEPSSGRYANRSSTFPAPSASDASRGHNQTQSLSQFTSSTSELNPASAPFTPRMAHLARAANAADPAAQRGGNSSVVGCMHELDR</sequence>
<dbReference type="STRING" id="670483.S7Q263"/>
<feature type="region of interest" description="Disordered" evidence="1">
    <location>
        <begin position="271"/>
        <end position="340"/>
    </location>
</feature>
<dbReference type="Proteomes" id="UP000030669">
    <property type="component" value="Unassembled WGS sequence"/>
</dbReference>
<name>S7Q263_GLOTA</name>
<evidence type="ECO:0000256" key="1">
    <source>
        <dbReference type="SAM" id="MobiDB-lite"/>
    </source>
</evidence>